<sequence>MSARGKWKAARERHAGRCTVDVNKARRDVSKPVAGQDENAKQASQQTLKKHGAETLAAKTQAPLKSTMCGAGGEKPPSLKERSKGIKASPRDRHATSSSSLPSAKKESHI</sequence>
<comment type="caution">
    <text evidence="2">The sequence shown here is derived from an EMBL/GenBank/DDBJ whole genome shotgun (WGS) entry which is preliminary data.</text>
</comment>
<organism evidence="2 3">
    <name type="scientific">Pleuronectes platessa</name>
    <name type="common">European plaice</name>
    <dbReference type="NCBI Taxonomy" id="8262"/>
    <lineage>
        <taxon>Eukaryota</taxon>
        <taxon>Metazoa</taxon>
        <taxon>Chordata</taxon>
        <taxon>Craniata</taxon>
        <taxon>Vertebrata</taxon>
        <taxon>Euteleostomi</taxon>
        <taxon>Actinopterygii</taxon>
        <taxon>Neopterygii</taxon>
        <taxon>Teleostei</taxon>
        <taxon>Neoteleostei</taxon>
        <taxon>Acanthomorphata</taxon>
        <taxon>Carangaria</taxon>
        <taxon>Pleuronectiformes</taxon>
        <taxon>Pleuronectoidei</taxon>
        <taxon>Pleuronectidae</taxon>
        <taxon>Pleuronectes</taxon>
    </lineage>
</organism>
<feature type="compositionally biased region" description="Basic and acidic residues" evidence="1">
    <location>
        <begin position="77"/>
        <end position="95"/>
    </location>
</feature>
<gene>
    <name evidence="2" type="ORF">PLEPLA_LOCUS20910</name>
</gene>
<accession>A0A9N7UMI6</accession>
<proteinExistence type="predicted"/>
<protein>
    <submittedName>
        <fullName evidence="2">Uncharacterized protein</fullName>
    </submittedName>
</protein>
<dbReference type="Proteomes" id="UP001153269">
    <property type="component" value="Unassembled WGS sequence"/>
</dbReference>
<reference evidence="2" key="1">
    <citation type="submission" date="2020-03" db="EMBL/GenBank/DDBJ databases">
        <authorList>
            <person name="Weist P."/>
        </authorList>
    </citation>
    <scope>NUCLEOTIDE SEQUENCE</scope>
</reference>
<name>A0A9N7UMI6_PLEPL</name>
<dbReference type="EMBL" id="CADEAL010001480">
    <property type="protein sequence ID" value="CAB1432823.1"/>
    <property type="molecule type" value="Genomic_DNA"/>
</dbReference>
<keyword evidence="3" id="KW-1185">Reference proteome</keyword>
<evidence type="ECO:0000256" key="1">
    <source>
        <dbReference type="SAM" id="MobiDB-lite"/>
    </source>
</evidence>
<feature type="region of interest" description="Disordered" evidence="1">
    <location>
        <begin position="1"/>
        <end position="110"/>
    </location>
</feature>
<evidence type="ECO:0000313" key="2">
    <source>
        <dbReference type="EMBL" id="CAB1432823.1"/>
    </source>
</evidence>
<dbReference type="AlphaFoldDB" id="A0A9N7UMI6"/>
<evidence type="ECO:0000313" key="3">
    <source>
        <dbReference type="Proteomes" id="UP001153269"/>
    </source>
</evidence>